<evidence type="ECO:0000313" key="3">
    <source>
        <dbReference type="Proteomes" id="UP000309038"/>
    </source>
</evidence>
<dbReference type="Gene3D" id="3.30.40.10">
    <property type="entry name" value="Zinc/RING finger domain, C3HC4 (zinc finger)"/>
    <property type="match status" value="1"/>
</dbReference>
<organism evidence="2 3">
    <name type="scientific">Hermanssonia centrifuga</name>
    <dbReference type="NCBI Taxonomy" id="98765"/>
    <lineage>
        <taxon>Eukaryota</taxon>
        <taxon>Fungi</taxon>
        <taxon>Dikarya</taxon>
        <taxon>Basidiomycota</taxon>
        <taxon>Agaricomycotina</taxon>
        <taxon>Agaricomycetes</taxon>
        <taxon>Polyporales</taxon>
        <taxon>Meruliaceae</taxon>
        <taxon>Hermanssonia</taxon>
    </lineage>
</organism>
<proteinExistence type="predicted"/>
<protein>
    <submittedName>
        <fullName evidence="2">Uncharacterized protein</fullName>
    </submittedName>
</protein>
<dbReference type="AlphaFoldDB" id="A0A4S4KIN8"/>
<dbReference type="InterPro" id="IPR013083">
    <property type="entry name" value="Znf_RING/FYVE/PHD"/>
</dbReference>
<keyword evidence="3" id="KW-1185">Reference proteome</keyword>
<dbReference type="SUPFAM" id="SSF57850">
    <property type="entry name" value="RING/U-box"/>
    <property type="match status" value="1"/>
</dbReference>
<feature type="region of interest" description="Disordered" evidence="1">
    <location>
        <begin position="92"/>
        <end position="131"/>
    </location>
</feature>
<gene>
    <name evidence="2" type="ORF">EW026_g3941</name>
</gene>
<name>A0A4S4KIN8_9APHY</name>
<evidence type="ECO:0000256" key="1">
    <source>
        <dbReference type="SAM" id="MobiDB-lite"/>
    </source>
</evidence>
<sequence length="229" mass="24854">MDDLDEGLVPLTVEQRIRRAVEKLPTLSPDHIPLQDSCPICLMTFSSIVDGSAQNEGSLAESSHVQLSGVTKLEGCGHVFCRVDLIEWIRGRTSNPPSDSDNESSDGDYIPGDDEDEDEDDGFLDTDGFTDTDEFDFEVGMDMDGDGFHEYEVELDEDIEVDADLDAWGAAEDGNMENLGLSDGYGSESLSETDLVVSGEDDSFTTDEARVCIGEDEGAIQSTSENTAK</sequence>
<accession>A0A4S4KIN8</accession>
<dbReference type="EMBL" id="SGPJ01000130">
    <property type="protein sequence ID" value="THG98204.1"/>
    <property type="molecule type" value="Genomic_DNA"/>
</dbReference>
<feature type="region of interest" description="Disordered" evidence="1">
    <location>
        <begin position="179"/>
        <end position="204"/>
    </location>
</feature>
<reference evidence="2 3" key="1">
    <citation type="submission" date="2019-02" db="EMBL/GenBank/DDBJ databases">
        <title>Genome sequencing of the rare red list fungi Phlebia centrifuga.</title>
        <authorList>
            <person name="Buettner E."/>
            <person name="Kellner H."/>
        </authorList>
    </citation>
    <scope>NUCLEOTIDE SEQUENCE [LARGE SCALE GENOMIC DNA]</scope>
    <source>
        <strain evidence="2 3">DSM 108282</strain>
    </source>
</reference>
<comment type="caution">
    <text evidence="2">The sequence shown here is derived from an EMBL/GenBank/DDBJ whole genome shotgun (WGS) entry which is preliminary data.</text>
</comment>
<evidence type="ECO:0000313" key="2">
    <source>
        <dbReference type="EMBL" id="THG98204.1"/>
    </source>
</evidence>
<feature type="compositionally biased region" description="Acidic residues" evidence="1">
    <location>
        <begin position="100"/>
        <end position="131"/>
    </location>
</feature>
<dbReference type="Proteomes" id="UP000309038">
    <property type="component" value="Unassembled WGS sequence"/>
</dbReference>